<gene>
    <name evidence="1" type="ORF">ACFO0B_16110</name>
</gene>
<proteinExistence type="predicted"/>
<name>A0ABV8DU77_9NOCA</name>
<evidence type="ECO:0000313" key="2">
    <source>
        <dbReference type="Proteomes" id="UP001595696"/>
    </source>
</evidence>
<reference evidence="2" key="1">
    <citation type="journal article" date="2019" name="Int. J. Syst. Evol. Microbiol.">
        <title>The Global Catalogue of Microorganisms (GCM) 10K type strain sequencing project: providing services to taxonomists for standard genome sequencing and annotation.</title>
        <authorList>
            <consortium name="The Broad Institute Genomics Platform"/>
            <consortium name="The Broad Institute Genome Sequencing Center for Infectious Disease"/>
            <person name="Wu L."/>
            <person name="Ma J."/>
        </authorList>
    </citation>
    <scope>NUCLEOTIDE SEQUENCE [LARGE SCALE GENOMIC DNA]</scope>
    <source>
        <strain evidence="2">CGMCC 4.7330</strain>
    </source>
</reference>
<dbReference type="RefSeq" id="WP_378613267.1">
    <property type="nucleotide sequence ID" value="NZ_JBHSAX010000014.1"/>
</dbReference>
<sequence>MPTSEEAIGNTGLAEQIAGETKAIVTRLALVKADLDALSTLAHGVAMAVDALLPQPTPTGGSLEAVVSLGQSPEAAE</sequence>
<comment type="caution">
    <text evidence="1">The sequence shown here is derived from an EMBL/GenBank/DDBJ whole genome shotgun (WGS) entry which is preliminary data.</text>
</comment>
<organism evidence="1 2">
    <name type="scientific">Nocardia jiangsuensis</name>
    <dbReference type="NCBI Taxonomy" id="1691563"/>
    <lineage>
        <taxon>Bacteria</taxon>
        <taxon>Bacillati</taxon>
        <taxon>Actinomycetota</taxon>
        <taxon>Actinomycetes</taxon>
        <taxon>Mycobacteriales</taxon>
        <taxon>Nocardiaceae</taxon>
        <taxon>Nocardia</taxon>
    </lineage>
</organism>
<evidence type="ECO:0000313" key="1">
    <source>
        <dbReference type="EMBL" id="MFC3963515.1"/>
    </source>
</evidence>
<accession>A0ABV8DU77</accession>
<dbReference type="Proteomes" id="UP001595696">
    <property type="component" value="Unassembled WGS sequence"/>
</dbReference>
<protein>
    <submittedName>
        <fullName evidence="1">Uncharacterized protein</fullName>
    </submittedName>
</protein>
<keyword evidence="2" id="KW-1185">Reference proteome</keyword>
<dbReference type="EMBL" id="JBHSAX010000014">
    <property type="protein sequence ID" value="MFC3963515.1"/>
    <property type="molecule type" value="Genomic_DNA"/>
</dbReference>